<dbReference type="GO" id="GO:0070043">
    <property type="term" value="F:rRNA (guanine-N7-)-methyltransferase activity"/>
    <property type="evidence" value="ECO:0007669"/>
    <property type="project" value="TreeGrafter"/>
</dbReference>
<gene>
    <name evidence="6" type="ORF">FL622_12350</name>
</gene>
<dbReference type="InterPro" id="IPR054170">
    <property type="entry name" value="RlmL_1st"/>
</dbReference>
<dbReference type="Pfam" id="PF22020">
    <property type="entry name" value="RlmL_1st"/>
    <property type="match status" value="1"/>
</dbReference>
<dbReference type="EMBL" id="VJVV01000009">
    <property type="protein sequence ID" value="TRO79696.1"/>
    <property type="molecule type" value="Genomic_DNA"/>
</dbReference>
<dbReference type="GO" id="GO:0008990">
    <property type="term" value="F:rRNA (guanine-N2-)-methyltransferase activity"/>
    <property type="evidence" value="ECO:0007669"/>
    <property type="project" value="TreeGrafter"/>
</dbReference>
<dbReference type="Pfam" id="PF02926">
    <property type="entry name" value="THUMP"/>
    <property type="match status" value="1"/>
</dbReference>
<name>A0A550J922_9BACT</name>
<dbReference type="OrthoDB" id="9809404at2"/>
<accession>A0A550J922</accession>
<evidence type="ECO:0000259" key="5">
    <source>
        <dbReference type="Pfam" id="PF22020"/>
    </source>
</evidence>
<dbReference type="Gene3D" id="3.30.2130.30">
    <property type="match status" value="1"/>
</dbReference>
<sequence>MFKEILLKNTKEELFAVTPPGLEEACAAELLALGLSDARAVAGGVEFAGGLREIYLANLHSRVASRVLVRLASFKARDFPDLYRKASRLPWGRFLRPDAGLQTRVTCHHSRLNHSERIAAALGEAADRALGREAGPRGGVEQLVLARFEEDICQLSIDSSGELLHRRGYRGETAQAPLRENLAAGILLLLGWNGTTPLVDPLCGSGTFLVEGVWLARRRAPGLERRFAFMDWPGFRPGLWEVLTGEARRAELPATPILRGGERDAASLEAARRNAARAGVAELLELRQEELADAVAPADSGLLLCNPPYGKRVGAEEDLRPLYRTLGRVGRERFPGWRLAFLCPDDALAAATELPLKRLARLRNGGIPITLWGFEG</sequence>
<feature type="domain" description="RlmL ferredoxin-like" evidence="5">
    <location>
        <begin position="13"/>
        <end position="68"/>
    </location>
</feature>
<dbReference type="SUPFAM" id="SSF53335">
    <property type="entry name" value="S-adenosyl-L-methionine-dependent methyltransferases"/>
    <property type="match status" value="1"/>
</dbReference>
<keyword evidence="7" id="KW-1185">Reference proteome</keyword>
<dbReference type="InterPro" id="IPR000241">
    <property type="entry name" value="RlmKL-like_Mtase"/>
</dbReference>
<dbReference type="PANTHER" id="PTHR47313:SF1">
    <property type="entry name" value="RIBOSOMAL RNA LARGE SUBUNIT METHYLTRANSFERASE K_L"/>
    <property type="match status" value="1"/>
</dbReference>
<feature type="domain" description="THUMP" evidence="4">
    <location>
        <begin position="76"/>
        <end position="158"/>
    </location>
</feature>
<evidence type="ECO:0000259" key="3">
    <source>
        <dbReference type="Pfam" id="PF01170"/>
    </source>
</evidence>
<dbReference type="Gene3D" id="3.40.50.150">
    <property type="entry name" value="Vaccinia Virus protein VP39"/>
    <property type="match status" value="1"/>
</dbReference>
<evidence type="ECO:0000313" key="7">
    <source>
        <dbReference type="Proteomes" id="UP000317155"/>
    </source>
</evidence>
<evidence type="ECO:0000259" key="4">
    <source>
        <dbReference type="Pfam" id="PF02926"/>
    </source>
</evidence>
<organism evidence="6 7">
    <name type="scientific">Trichloromonas acetexigens</name>
    <dbReference type="NCBI Taxonomy" id="38815"/>
    <lineage>
        <taxon>Bacteria</taxon>
        <taxon>Pseudomonadati</taxon>
        <taxon>Thermodesulfobacteriota</taxon>
        <taxon>Desulfuromonadia</taxon>
        <taxon>Desulfuromonadales</taxon>
        <taxon>Trichloromonadaceae</taxon>
        <taxon>Trichloromonas</taxon>
    </lineage>
</organism>
<proteinExistence type="predicted"/>
<dbReference type="InterPro" id="IPR004114">
    <property type="entry name" value="THUMP_dom"/>
</dbReference>
<evidence type="ECO:0000256" key="2">
    <source>
        <dbReference type="ARBA" id="ARBA00022679"/>
    </source>
</evidence>
<dbReference type="Pfam" id="PF01170">
    <property type="entry name" value="UPF0020"/>
    <property type="match status" value="1"/>
</dbReference>
<evidence type="ECO:0000256" key="1">
    <source>
        <dbReference type="ARBA" id="ARBA00022603"/>
    </source>
</evidence>
<dbReference type="GO" id="GO:0003723">
    <property type="term" value="F:RNA binding"/>
    <property type="evidence" value="ECO:0007669"/>
    <property type="project" value="InterPro"/>
</dbReference>
<dbReference type="InterPro" id="IPR029063">
    <property type="entry name" value="SAM-dependent_MTases_sf"/>
</dbReference>
<dbReference type="AlphaFoldDB" id="A0A550J922"/>
<dbReference type="PANTHER" id="PTHR47313">
    <property type="entry name" value="RIBOSOMAL RNA LARGE SUBUNIT METHYLTRANSFERASE K/L"/>
    <property type="match status" value="1"/>
</dbReference>
<keyword evidence="1" id="KW-0489">Methyltransferase</keyword>
<keyword evidence="2" id="KW-0808">Transferase</keyword>
<protein>
    <submittedName>
        <fullName evidence="6">Uncharacterized protein</fullName>
    </submittedName>
</protein>
<evidence type="ECO:0000313" key="6">
    <source>
        <dbReference type="EMBL" id="TRO79696.1"/>
    </source>
</evidence>
<feature type="domain" description="Ribosomal RNA large subunit methyltransferase K/L-like methyltransferase" evidence="3">
    <location>
        <begin position="167"/>
        <end position="367"/>
    </location>
</feature>
<comment type="caution">
    <text evidence="6">The sequence shown here is derived from an EMBL/GenBank/DDBJ whole genome shotgun (WGS) entry which is preliminary data.</text>
</comment>
<reference evidence="6 7" key="1">
    <citation type="submission" date="2019-07" db="EMBL/GenBank/DDBJ databases">
        <title>Insights of Desulfuromonas acetexigens electromicrobiology.</title>
        <authorList>
            <person name="Katuri K."/>
            <person name="Sapireddy V."/>
            <person name="Shaw D.R."/>
            <person name="Saikaly P."/>
        </authorList>
    </citation>
    <scope>NUCLEOTIDE SEQUENCE [LARGE SCALE GENOMIC DNA]</scope>
    <source>
        <strain evidence="6 7">2873</strain>
    </source>
</reference>
<dbReference type="CDD" id="cd11715">
    <property type="entry name" value="THUMP_AdoMetMT"/>
    <property type="match status" value="1"/>
</dbReference>
<dbReference type="Proteomes" id="UP000317155">
    <property type="component" value="Unassembled WGS sequence"/>
</dbReference>